<accession>Q3C0D8</accession>
<feature type="region of interest" description="Disordered" evidence="1">
    <location>
        <begin position="1"/>
        <end position="33"/>
    </location>
</feature>
<dbReference type="KEGG" id="xcv:XCVc0025"/>
<feature type="compositionally biased region" description="Basic and acidic residues" evidence="1">
    <location>
        <begin position="10"/>
        <end position="28"/>
    </location>
</feature>
<name>Q3C0D8_XANE5</name>
<evidence type="ECO:0000256" key="1">
    <source>
        <dbReference type="SAM" id="MobiDB-lite"/>
    </source>
</evidence>
<reference evidence="2 3" key="1">
    <citation type="journal article" date="2005" name="J. Bacteriol.">
        <title>Insights into genome plasticity and pathogenicity of the plant pathogenic Bacterium Xanthomonas campestris pv. vesicatoria revealed by the complete genome sequence.</title>
        <authorList>
            <person name="Thieme F."/>
            <person name="Koebnik R."/>
            <person name="Bekel T."/>
            <person name="Berger C."/>
            <person name="Boch J."/>
            <person name="Buettner D."/>
            <person name="Caldana C."/>
            <person name="Gaigalat L."/>
            <person name="Goesmann A."/>
            <person name="Kay S."/>
            <person name="Kirchner O."/>
            <person name="Lanz C."/>
            <person name="Linke B."/>
            <person name="McHardy A.C."/>
            <person name="Meyer F."/>
            <person name="Mittenhuber G."/>
            <person name="Nies D.H."/>
            <person name="Niesbach-Kloesgen U."/>
            <person name="Patschkowski T."/>
            <person name="Rueckert C."/>
            <person name="Rupp O."/>
            <person name="Schneicker S."/>
            <person name="Schuster S.C."/>
            <person name="Vorhoelter F.J."/>
            <person name="Weber E."/>
            <person name="Puehler A."/>
            <person name="Bonas U."/>
            <person name="Bartels D."/>
            <person name="Kaiser O."/>
        </authorList>
    </citation>
    <scope>NUCLEOTIDE SEQUENCE [LARGE SCALE GENOMIC DNA]</scope>
    <source>
        <strain evidence="2 3">85-10</strain>
        <plasmid evidence="2 3">pXCV38</plasmid>
    </source>
</reference>
<dbReference type="HOGENOM" id="CLU_1377628_0_0_6"/>
<sequence length="198" mass="21823">MPTSNGRYCRASDGRGQESRAGHGDHLPMGRSSRTPEHLAAIVKALWLRHGPRNLDDVGVMQQSIQQGGLMKVTTILLDTAGEIAHRMAISMNALMLTVAAEARQDMAREHGADWAAGAVTFFGTEILKAFQSNKPDRDREMERSMMSLAMAVWVCDSVYGGLAAETFVASDLRFTITHDGIVRYDRLPKPDDRADHQ</sequence>
<dbReference type="AlphaFoldDB" id="Q3C0D8"/>
<protein>
    <submittedName>
        <fullName evidence="2">Uncharacterized protein</fullName>
    </submittedName>
</protein>
<organism evidence="3">
    <name type="scientific">Xanthomonas euvesicatoria pv. vesicatoria (strain 85-10)</name>
    <name type="common">Xanthomonas campestris pv. vesicatoria</name>
    <dbReference type="NCBI Taxonomy" id="316273"/>
    <lineage>
        <taxon>Bacteria</taxon>
        <taxon>Pseudomonadati</taxon>
        <taxon>Pseudomonadota</taxon>
        <taxon>Gammaproteobacteria</taxon>
        <taxon>Lysobacterales</taxon>
        <taxon>Lysobacteraceae</taxon>
        <taxon>Xanthomonas</taxon>
    </lineage>
</organism>
<gene>
    <name evidence="2" type="ordered locus">XCVc0025</name>
</gene>
<geneLocation type="plasmid" evidence="2 3">
    <name>pXCV38</name>
</geneLocation>
<dbReference type="Proteomes" id="UP000007069">
    <property type="component" value="Plasmid pXCV38"/>
</dbReference>
<keyword evidence="2" id="KW-0614">Plasmid</keyword>
<evidence type="ECO:0000313" key="2">
    <source>
        <dbReference type="EMBL" id="CAJ19794.1"/>
    </source>
</evidence>
<dbReference type="EMBL" id="AM039950">
    <property type="protein sequence ID" value="CAJ19794.1"/>
    <property type="molecule type" value="Genomic_DNA"/>
</dbReference>
<proteinExistence type="predicted"/>
<evidence type="ECO:0000313" key="3">
    <source>
        <dbReference type="Proteomes" id="UP000007069"/>
    </source>
</evidence>